<evidence type="ECO:0008006" key="4">
    <source>
        <dbReference type="Google" id="ProtNLM"/>
    </source>
</evidence>
<keyword evidence="1" id="KW-0812">Transmembrane</keyword>
<keyword evidence="3" id="KW-1185">Reference proteome</keyword>
<sequence length="62" mass="7224">MYRVRRFGLLLTIFIIGLLMGKYGPTVINMLLSTVFILTWLMAFDESSYKRIQKKHAKDGNL</sequence>
<dbReference type="RefSeq" id="WP_257701597.1">
    <property type="nucleotide sequence ID" value="NZ_CP102451.1"/>
</dbReference>
<organism evidence="2 3">
    <name type="scientific">Vagococcus luciliae</name>
    <dbReference type="NCBI Taxonomy" id="2920380"/>
    <lineage>
        <taxon>Bacteria</taxon>
        <taxon>Bacillati</taxon>
        <taxon>Bacillota</taxon>
        <taxon>Bacilli</taxon>
        <taxon>Lactobacillales</taxon>
        <taxon>Enterococcaceae</taxon>
        <taxon>Vagococcus</taxon>
    </lineage>
</organism>
<protein>
    <recommendedName>
        <fullName evidence="4">DUF2273 domain-containing protein</fullName>
    </recommendedName>
</protein>
<dbReference type="Proteomes" id="UP001058273">
    <property type="component" value="Chromosome"/>
</dbReference>
<feature type="transmembrane region" description="Helical" evidence="1">
    <location>
        <begin position="30"/>
        <end position="49"/>
    </location>
</feature>
<keyword evidence="1" id="KW-0472">Membrane</keyword>
<evidence type="ECO:0000256" key="1">
    <source>
        <dbReference type="SAM" id="Phobius"/>
    </source>
</evidence>
<name>A0ABY5NWH3_9ENTE</name>
<keyword evidence="1" id="KW-1133">Transmembrane helix</keyword>
<accession>A0ABY5NWH3</accession>
<evidence type="ECO:0000313" key="3">
    <source>
        <dbReference type="Proteomes" id="UP001058273"/>
    </source>
</evidence>
<gene>
    <name evidence="2" type="ORF">G314FT_00860</name>
</gene>
<reference evidence="2" key="1">
    <citation type="submission" date="2022-08" db="EMBL/GenBank/DDBJ databases">
        <title>Genome sequence of Vagococcus luciliae DSM 112651.</title>
        <authorList>
            <person name="Juan G."/>
            <person name="Anja P."/>
            <person name="Rolf D."/>
            <person name="Kampfer P."/>
            <person name="Vilcinskas A."/>
        </authorList>
    </citation>
    <scope>NUCLEOTIDE SEQUENCE</scope>
    <source>
        <strain evidence="2">G314FT</strain>
    </source>
</reference>
<dbReference type="EMBL" id="CP102451">
    <property type="protein sequence ID" value="UUV97995.1"/>
    <property type="molecule type" value="Genomic_DNA"/>
</dbReference>
<reference evidence="2" key="2">
    <citation type="submission" date="2022-08" db="EMBL/GenBank/DDBJ databases">
        <authorList>
            <person name="Poehlein A."/>
            <person name="Guzman J."/>
            <person name="Daniel R."/>
            <person name="Vilcinskas A."/>
        </authorList>
    </citation>
    <scope>NUCLEOTIDE SEQUENCE</scope>
    <source>
        <strain evidence="2">G314FT</strain>
    </source>
</reference>
<feature type="transmembrane region" description="Helical" evidence="1">
    <location>
        <begin position="7"/>
        <end position="24"/>
    </location>
</feature>
<proteinExistence type="predicted"/>
<evidence type="ECO:0000313" key="2">
    <source>
        <dbReference type="EMBL" id="UUV97995.1"/>
    </source>
</evidence>